<dbReference type="AlphaFoldDB" id="A0A173DXM7"/>
<proteinExistence type="predicted"/>
<sequence length="168" mass="18740">MNSITFLGTGTSQGIPMIGCRCEVCTSPDAHDKRLRCSALIRYEGRTFLIDAGPDFRQQMLREGISHLDAILLTHNHKDHTGGLDDVRSFNYLEKRSFPIFCETNVLESLKKEYYYVFAEKPYPGAPEMDIHLITSLPFNIDGIPVIPIRPCTTSCPSWASASATAPT</sequence>
<dbReference type="Pfam" id="PF12706">
    <property type="entry name" value="Lactamase_B_2"/>
    <property type="match status" value="1"/>
</dbReference>
<dbReference type="PANTHER" id="PTHR42663:SF6">
    <property type="entry name" value="HYDROLASE C777.06C-RELATED"/>
    <property type="match status" value="1"/>
</dbReference>
<dbReference type="EMBL" id="KU952095">
    <property type="protein sequence ID" value="ANG65668.1"/>
    <property type="molecule type" value="Genomic_DNA"/>
</dbReference>
<name>A0A173DXM7_9BACT</name>
<dbReference type="SUPFAM" id="SSF56281">
    <property type="entry name" value="Metallo-hydrolase/oxidoreductase"/>
    <property type="match status" value="1"/>
</dbReference>
<evidence type="ECO:0000259" key="1">
    <source>
        <dbReference type="Pfam" id="PF12706"/>
    </source>
</evidence>
<reference evidence="2" key="1">
    <citation type="submission" date="2016-03" db="EMBL/GenBank/DDBJ databases">
        <title>Improved glycerol to ethanol conversion by E. coli using a metagenomic fragment isolated from an anaerobic reactor.</title>
        <authorList>
            <person name="Loaces I."/>
            <person name="Rodriguez C."/>
            <person name="Amarelle V."/>
            <person name="Fabiano E."/>
            <person name="Noya F."/>
        </authorList>
    </citation>
    <scope>NUCLEOTIDE SEQUENCE</scope>
</reference>
<accession>A0A173DXM7</accession>
<dbReference type="Gene3D" id="3.60.15.10">
    <property type="entry name" value="Ribonuclease Z/Hydroxyacylglutathione hydrolase-like"/>
    <property type="match status" value="1"/>
</dbReference>
<feature type="domain" description="Metallo-beta-lactamase" evidence="1">
    <location>
        <begin position="46"/>
        <end position="132"/>
    </location>
</feature>
<dbReference type="InterPro" id="IPR036866">
    <property type="entry name" value="RibonucZ/Hydroxyglut_hydro"/>
</dbReference>
<dbReference type="InterPro" id="IPR001279">
    <property type="entry name" value="Metallo-B-lactamas"/>
</dbReference>
<dbReference type="CDD" id="cd16279">
    <property type="entry name" value="metallo-hydrolase-like_MBL-fold"/>
    <property type="match status" value="1"/>
</dbReference>
<protein>
    <recommendedName>
        <fullName evidence="1">Metallo-beta-lactamase domain-containing protein</fullName>
    </recommendedName>
</protein>
<organism evidence="2">
    <name type="scientific">uncultured bacterium G1</name>
    <dbReference type="NCBI Taxonomy" id="1821258"/>
    <lineage>
        <taxon>Bacteria</taxon>
        <taxon>environmental samples</taxon>
    </lineage>
</organism>
<gene>
    <name evidence="2" type="primary">G1_26</name>
</gene>
<evidence type="ECO:0000313" key="2">
    <source>
        <dbReference type="EMBL" id="ANG65668.1"/>
    </source>
</evidence>
<dbReference type="PANTHER" id="PTHR42663">
    <property type="entry name" value="HYDROLASE C777.06C-RELATED-RELATED"/>
    <property type="match status" value="1"/>
</dbReference>